<dbReference type="OrthoDB" id="11794at2157"/>
<dbReference type="InterPro" id="IPR005155">
    <property type="entry name" value="UPF0113_PUA"/>
</dbReference>
<feature type="domain" description="UPF0113" evidence="1">
    <location>
        <begin position="94"/>
        <end position="157"/>
    </location>
</feature>
<dbReference type="Pfam" id="PF17833">
    <property type="entry name" value="pre-PUA_NIP7"/>
    <property type="match status" value="1"/>
</dbReference>
<dbReference type="EMBL" id="CP009149">
    <property type="protein sequence ID" value="AIJ05189.1"/>
    <property type="molecule type" value="Genomic_DNA"/>
</dbReference>
<dbReference type="Pfam" id="PF03657">
    <property type="entry name" value="UPF0113"/>
    <property type="match status" value="1"/>
</dbReference>
<dbReference type="SMR" id="A0A076LI42"/>
<evidence type="ECO:0000259" key="2">
    <source>
        <dbReference type="Pfam" id="PF17833"/>
    </source>
</evidence>
<evidence type="ECO:0000259" key="1">
    <source>
        <dbReference type="Pfam" id="PF03657"/>
    </source>
</evidence>
<dbReference type="Proteomes" id="UP000028781">
    <property type="component" value="Chromosome"/>
</dbReference>
<evidence type="ECO:0000313" key="4">
    <source>
        <dbReference type="Proteomes" id="UP000028781"/>
    </source>
</evidence>
<dbReference type="GO" id="GO:0003723">
    <property type="term" value="F:RNA binding"/>
    <property type="evidence" value="ECO:0007669"/>
    <property type="project" value="InterPro"/>
</dbReference>
<dbReference type="CDD" id="cd21151">
    <property type="entry name" value="PUA_Nip7-like"/>
    <property type="match status" value="1"/>
</dbReference>
<sequence length="159" mass="18597">MKVRELKKREINLIKEELSKYTNEDFVKNFDYENLAVLEGKWLTVCYTNKQTIKNLNMFHEIFSVGNVFGEIKRKFRLSLEGFTLISSNIIDNYAVINEKGEVLFLYGRDIFKESIIEVKGSGRIAVFNKNREFLGIGFFDGKMIKNIKDKGWYLREGG</sequence>
<dbReference type="HOGENOM" id="CLU_114385_0_0_2"/>
<evidence type="ECO:0000313" key="3">
    <source>
        <dbReference type="EMBL" id="AIJ05189.1"/>
    </source>
</evidence>
<dbReference type="Gene3D" id="2.30.130.10">
    <property type="entry name" value="PUA domain"/>
    <property type="match status" value="1"/>
</dbReference>
<dbReference type="InterPro" id="IPR040598">
    <property type="entry name" value="NIP7_N"/>
</dbReference>
<organism evidence="3 4">
    <name type="scientific">Methanocaldococcus bathoardescens</name>
    <dbReference type="NCBI Taxonomy" id="1301915"/>
    <lineage>
        <taxon>Archaea</taxon>
        <taxon>Methanobacteriati</taxon>
        <taxon>Methanobacteriota</taxon>
        <taxon>Methanomada group</taxon>
        <taxon>Methanococci</taxon>
        <taxon>Methanococcales</taxon>
        <taxon>Methanocaldococcaceae</taxon>
        <taxon>Methanocaldococcus</taxon>
    </lineage>
</organism>
<name>A0A076LI42_9EURY</name>
<dbReference type="GeneID" id="24890932"/>
<reference evidence="3 4" key="1">
    <citation type="journal article" date="2015" name="Int. J. Syst. Evol. Microbiol.">
        <title>M ethanocaldococcus bathoardescens sp. nov., a hyperthermophilic methanogen isolated from a volcanically active deep-sea hydrothermal vent.</title>
        <authorList>
            <person name="Stewart L.C."/>
            <person name="Jung J.H."/>
            <person name="Kim Y.T."/>
            <person name="Kwon S.W."/>
            <person name="Park C.S."/>
            <person name="Holden J.F."/>
        </authorList>
    </citation>
    <scope>NUCLEOTIDE SEQUENCE [LARGE SCALE GENOMIC DNA]</scope>
    <source>
        <strain evidence="3 4">JH146</strain>
    </source>
</reference>
<feature type="domain" description="60S ribosome subunit biogenesis protein NIP7 pre-PUA" evidence="2">
    <location>
        <begin position="3"/>
        <end position="80"/>
    </location>
</feature>
<dbReference type="AlphaFoldDB" id="A0A076LI42"/>
<proteinExistence type="predicted"/>
<dbReference type="RefSeq" id="WP_048201382.1">
    <property type="nucleotide sequence ID" value="NZ_CP009149.1"/>
</dbReference>
<keyword evidence="4" id="KW-1185">Reference proteome</keyword>
<protein>
    <submittedName>
        <fullName evidence="3">Uncharacterized protein</fullName>
    </submittedName>
</protein>
<dbReference type="InterPro" id="IPR036974">
    <property type="entry name" value="PUA_sf"/>
</dbReference>
<gene>
    <name evidence="3" type="ORF">JH146_0339</name>
</gene>
<accession>A0A076LI42</accession>
<dbReference type="STRING" id="1301915.JH146_0339"/>
<dbReference type="KEGG" id="mjh:JH146_0339"/>